<feature type="region of interest" description="Disordered" evidence="6">
    <location>
        <begin position="1"/>
        <end position="21"/>
    </location>
</feature>
<sequence>MPLPSDPSQPQAARRDYPHGLDLGAHAHAGAQLIHATRGVMEIRTDRALWLVPPGQGLLMPARTPHEMRARGPVSLRTLYFAPVDPLIGPGSEPQVLAVTALLRALILALLAPPRHAGDDPERTGHLAALIRSEIVRAGPAGLRLPVARDRRLALVCDALLADPGDARGLEAWAAHAGASPRTLARLFEAEFGMSFTLWRQRLRVVSAVPRLVAQEPVTSVALSLGYETPGAFIAVFRKLTGMTPGQYGAGAGDLSDPA</sequence>
<dbReference type="SUPFAM" id="SSF46689">
    <property type="entry name" value="Homeodomain-like"/>
    <property type="match status" value="1"/>
</dbReference>
<dbReference type="PANTHER" id="PTHR11019">
    <property type="entry name" value="HTH-TYPE TRANSCRIPTIONAL REGULATOR NIMR"/>
    <property type="match status" value="1"/>
</dbReference>
<keyword evidence="9" id="KW-1185">Reference proteome</keyword>
<keyword evidence="5" id="KW-0804">Transcription</keyword>
<organism evidence="8 9">
    <name type="scientific">Pseudooceanicola albus</name>
    <dbReference type="NCBI Taxonomy" id="2692189"/>
    <lineage>
        <taxon>Bacteria</taxon>
        <taxon>Pseudomonadati</taxon>
        <taxon>Pseudomonadota</taxon>
        <taxon>Alphaproteobacteria</taxon>
        <taxon>Rhodobacterales</taxon>
        <taxon>Paracoccaceae</taxon>
        <taxon>Pseudooceanicola</taxon>
    </lineage>
</organism>
<evidence type="ECO:0000259" key="7">
    <source>
        <dbReference type="PROSITE" id="PS01124"/>
    </source>
</evidence>
<dbReference type="GO" id="GO:0043565">
    <property type="term" value="F:sequence-specific DNA binding"/>
    <property type="evidence" value="ECO:0007669"/>
    <property type="project" value="InterPro"/>
</dbReference>
<evidence type="ECO:0000256" key="3">
    <source>
        <dbReference type="ARBA" id="ARBA00023125"/>
    </source>
</evidence>
<dbReference type="InterPro" id="IPR009057">
    <property type="entry name" value="Homeodomain-like_sf"/>
</dbReference>
<dbReference type="CDD" id="cd06124">
    <property type="entry name" value="cupin_NimR-like_N"/>
    <property type="match status" value="1"/>
</dbReference>
<dbReference type="GO" id="GO:0003700">
    <property type="term" value="F:DNA-binding transcription factor activity"/>
    <property type="evidence" value="ECO:0007669"/>
    <property type="project" value="InterPro"/>
</dbReference>
<dbReference type="PANTHER" id="PTHR11019:SF159">
    <property type="entry name" value="TRANSCRIPTIONAL REGULATOR-RELATED"/>
    <property type="match status" value="1"/>
</dbReference>
<dbReference type="SUPFAM" id="SSF51182">
    <property type="entry name" value="RmlC-like cupins"/>
    <property type="match status" value="1"/>
</dbReference>
<evidence type="ECO:0000256" key="2">
    <source>
        <dbReference type="ARBA" id="ARBA00023015"/>
    </source>
</evidence>
<gene>
    <name evidence="8" type="ORF">GR170_02985</name>
</gene>
<dbReference type="InterPro" id="IPR011051">
    <property type="entry name" value="RmlC_Cupin_sf"/>
</dbReference>
<dbReference type="PRINTS" id="PR00032">
    <property type="entry name" value="HTHARAC"/>
</dbReference>
<keyword evidence="2" id="KW-0805">Transcription regulation</keyword>
<dbReference type="InterPro" id="IPR020449">
    <property type="entry name" value="Tscrpt_reg_AraC-type_HTH"/>
</dbReference>
<keyword evidence="3" id="KW-0238">DNA-binding</keyword>
<comment type="caution">
    <text evidence="8">The sequence shown here is derived from an EMBL/GenBank/DDBJ whole genome shotgun (WGS) entry which is preliminary data.</text>
</comment>
<proteinExistence type="predicted"/>
<protein>
    <submittedName>
        <fullName evidence="8">Helix-turn-helix domain-containing protein</fullName>
    </submittedName>
</protein>
<evidence type="ECO:0000313" key="9">
    <source>
        <dbReference type="Proteomes" id="UP000477911"/>
    </source>
</evidence>
<dbReference type="Proteomes" id="UP000477911">
    <property type="component" value="Unassembled WGS sequence"/>
</dbReference>
<dbReference type="Pfam" id="PF02311">
    <property type="entry name" value="AraC_binding"/>
    <property type="match status" value="1"/>
</dbReference>
<dbReference type="Gene3D" id="2.60.120.10">
    <property type="entry name" value="Jelly Rolls"/>
    <property type="match status" value="1"/>
</dbReference>
<dbReference type="EMBL" id="WUMU01000003">
    <property type="protein sequence ID" value="MXN16786.1"/>
    <property type="molecule type" value="Genomic_DNA"/>
</dbReference>
<reference evidence="8 9" key="1">
    <citation type="submission" date="2019-12" db="EMBL/GenBank/DDBJ databases">
        <authorList>
            <person name="Li M."/>
        </authorList>
    </citation>
    <scope>NUCLEOTIDE SEQUENCE [LARGE SCALE GENOMIC DNA]</scope>
    <source>
        <strain evidence="8 9">GBMRC 2024</strain>
    </source>
</reference>
<dbReference type="InterPro" id="IPR018062">
    <property type="entry name" value="HTH_AraC-typ_CS"/>
</dbReference>
<feature type="domain" description="HTH araC/xylS-type" evidence="7">
    <location>
        <begin position="151"/>
        <end position="251"/>
    </location>
</feature>
<dbReference type="AlphaFoldDB" id="A0A6L7FZZ0"/>
<dbReference type="InterPro" id="IPR014710">
    <property type="entry name" value="RmlC-like_jellyroll"/>
</dbReference>
<dbReference type="Pfam" id="PF12833">
    <property type="entry name" value="HTH_18"/>
    <property type="match status" value="1"/>
</dbReference>
<accession>A0A6L7FZZ0</accession>
<dbReference type="InterPro" id="IPR018060">
    <property type="entry name" value="HTH_AraC"/>
</dbReference>
<keyword evidence="4" id="KW-0010">Activator</keyword>
<evidence type="ECO:0000256" key="1">
    <source>
        <dbReference type="ARBA" id="ARBA00022491"/>
    </source>
</evidence>
<dbReference type="FunFam" id="1.10.10.60:FF:000132">
    <property type="entry name" value="AraC family transcriptional regulator"/>
    <property type="match status" value="1"/>
</dbReference>
<dbReference type="PROSITE" id="PS00041">
    <property type="entry name" value="HTH_ARAC_FAMILY_1"/>
    <property type="match status" value="1"/>
</dbReference>
<evidence type="ECO:0000256" key="6">
    <source>
        <dbReference type="SAM" id="MobiDB-lite"/>
    </source>
</evidence>
<name>A0A6L7FZZ0_9RHOB</name>
<keyword evidence="1" id="KW-0678">Repressor</keyword>
<dbReference type="RefSeq" id="WP_160891477.1">
    <property type="nucleotide sequence ID" value="NZ_WUMU01000003.1"/>
</dbReference>
<dbReference type="InterPro" id="IPR003313">
    <property type="entry name" value="AraC-bd"/>
</dbReference>
<evidence type="ECO:0000313" key="8">
    <source>
        <dbReference type="EMBL" id="MXN16786.1"/>
    </source>
</evidence>
<dbReference type="SMART" id="SM00342">
    <property type="entry name" value="HTH_ARAC"/>
    <property type="match status" value="1"/>
</dbReference>
<evidence type="ECO:0000256" key="4">
    <source>
        <dbReference type="ARBA" id="ARBA00023159"/>
    </source>
</evidence>
<evidence type="ECO:0000256" key="5">
    <source>
        <dbReference type="ARBA" id="ARBA00023163"/>
    </source>
</evidence>
<dbReference type="Gene3D" id="1.10.10.60">
    <property type="entry name" value="Homeodomain-like"/>
    <property type="match status" value="1"/>
</dbReference>
<dbReference type="PROSITE" id="PS01124">
    <property type="entry name" value="HTH_ARAC_FAMILY_2"/>
    <property type="match status" value="1"/>
</dbReference>